<protein>
    <submittedName>
        <fullName evidence="2">GIY-YIG nuclease family protein</fullName>
    </submittedName>
</protein>
<reference evidence="2" key="1">
    <citation type="journal article" date="2022" name="Environ. Microbiol.">
        <title>Geoalkalibacter halelectricus SAP #1 sp. nov. possessing extracellular electron transfer and mineral#reducing capabilities from a haloalkaline environment.</title>
        <authorList>
            <person name="Yadav S."/>
            <person name="Singh R."/>
            <person name="Sundharam S.S."/>
            <person name="Chaudhary S."/>
            <person name="Krishnamurthi S."/>
            <person name="Patil S.A."/>
        </authorList>
    </citation>
    <scope>NUCLEOTIDE SEQUENCE</scope>
    <source>
        <strain evidence="2">SAP-1</strain>
    </source>
</reference>
<keyword evidence="3" id="KW-1185">Reference proteome</keyword>
<feature type="domain" description="GIY-YIG" evidence="1">
    <location>
        <begin position="48"/>
        <end position="130"/>
    </location>
</feature>
<dbReference type="EMBL" id="CP092109">
    <property type="protein sequence ID" value="UWZ77962.1"/>
    <property type="molecule type" value="Genomic_DNA"/>
</dbReference>
<sequence>MKGRTIRLYLVDGTPTGILTAEIINWTGKLFVAPRSQLADLAKRDEVRRTGVYLLVGPDPDRPSRDRVYIGEGDSVLKRLIDHDKDASKEFWTRTVVVISKDENLTKSHGRYLESRLIEKATAAGRAHLANGTQPPTPSLPEPDVADMEFFLDQVQMILPVLGFGVLQPKPSEEPGTEAEASPRFVLSTIGAKATAIEAGAEFVVLQGSTARREGTASWDSYRALRDQLVADGKLAPSDAPDFYVFTEDVAFSSPSAAGTVVAARNTNGRESWVIEGTRTSYAQWQAQKIDRAAQSVAPINEE</sequence>
<dbReference type="Proteomes" id="UP001060414">
    <property type="component" value="Chromosome"/>
</dbReference>
<dbReference type="RefSeq" id="WP_260746311.1">
    <property type="nucleotide sequence ID" value="NZ_CP092109.1"/>
</dbReference>
<evidence type="ECO:0000313" key="3">
    <source>
        <dbReference type="Proteomes" id="UP001060414"/>
    </source>
</evidence>
<organism evidence="2 3">
    <name type="scientific">Geoalkalibacter halelectricus</name>
    <dbReference type="NCBI Taxonomy" id="2847045"/>
    <lineage>
        <taxon>Bacteria</taxon>
        <taxon>Pseudomonadati</taxon>
        <taxon>Thermodesulfobacteriota</taxon>
        <taxon>Desulfuromonadia</taxon>
        <taxon>Desulfuromonadales</taxon>
        <taxon>Geoalkalibacteraceae</taxon>
        <taxon>Geoalkalibacter</taxon>
    </lineage>
</organism>
<dbReference type="InterPro" id="IPR025579">
    <property type="entry name" value="DUF4357"/>
</dbReference>
<dbReference type="CDD" id="cd10447">
    <property type="entry name" value="GIY-YIG_unchar_2"/>
    <property type="match status" value="1"/>
</dbReference>
<evidence type="ECO:0000313" key="2">
    <source>
        <dbReference type="EMBL" id="UWZ77962.1"/>
    </source>
</evidence>
<name>A0ABY5ZJ02_9BACT</name>
<dbReference type="Pfam" id="PF14267">
    <property type="entry name" value="DUF4357"/>
    <property type="match status" value="1"/>
</dbReference>
<accession>A0ABY5ZJ02</accession>
<evidence type="ECO:0000259" key="1">
    <source>
        <dbReference type="PROSITE" id="PS50164"/>
    </source>
</evidence>
<proteinExistence type="predicted"/>
<dbReference type="PROSITE" id="PS50164">
    <property type="entry name" value="GIY_YIG"/>
    <property type="match status" value="1"/>
</dbReference>
<dbReference type="InterPro" id="IPR000305">
    <property type="entry name" value="GIY-YIG_endonuc"/>
</dbReference>
<gene>
    <name evidence="2" type="ORF">L9S41_09625</name>
</gene>